<dbReference type="GO" id="GO:0000271">
    <property type="term" value="P:polysaccharide biosynthetic process"/>
    <property type="evidence" value="ECO:0007669"/>
    <property type="project" value="TreeGrafter"/>
</dbReference>
<dbReference type="InterPro" id="IPR002656">
    <property type="entry name" value="Acyl_transf_3_dom"/>
</dbReference>
<dbReference type="OrthoDB" id="9807745at2"/>
<dbReference type="Proteomes" id="UP000294901">
    <property type="component" value="Unassembled WGS sequence"/>
</dbReference>
<reference evidence="4 5" key="1">
    <citation type="submission" date="2019-03" db="EMBL/GenBank/DDBJ databases">
        <title>Sequencing the genomes of 1000 actinobacteria strains.</title>
        <authorList>
            <person name="Klenk H.-P."/>
        </authorList>
    </citation>
    <scope>NUCLEOTIDE SEQUENCE [LARGE SCALE GENOMIC DNA]</scope>
    <source>
        <strain evidence="4 5">DSM 43805</strain>
    </source>
</reference>
<feature type="transmembrane region" description="Helical" evidence="2">
    <location>
        <begin position="350"/>
        <end position="371"/>
    </location>
</feature>
<evidence type="ECO:0000313" key="4">
    <source>
        <dbReference type="EMBL" id="TDO31274.1"/>
    </source>
</evidence>
<feature type="transmembrane region" description="Helical" evidence="2">
    <location>
        <begin position="187"/>
        <end position="205"/>
    </location>
</feature>
<organism evidence="4 5">
    <name type="scientific">Paractinoplanes brasiliensis</name>
    <dbReference type="NCBI Taxonomy" id="52695"/>
    <lineage>
        <taxon>Bacteria</taxon>
        <taxon>Bacillati</taxon>
        <taxon>Actinomycetota</taxon>
        <taxon>Actinomycetes</taxon>
        <taxon>Micromonosporales</taxon>
        <taxon>Micromonosporaceae</taxon>
        <taxon>Paractinoplanes</taxon>
    </lineage>
</organism>
<evidence type="ECO:0000313" key="5">
    <source>
        <dbReference type="Proteomes" id="UP000294901"/>
    </source>
</evidence>
<dbReference type="GO" id="GO:0016020">
    <property type="term" value="C:membrane"/>
    <property type="evidence" value="ECO:0007669"/>
    <property type="project" value="TreeGrafter"/>
</dbReference>
<feature type="transmembrane region" description="Helical" evidence="2">
    <location>
        <begin position="212"/>
        <end position="230"/>
    </location>
</feature>
<keyword evidence="5" id="KW-1185">Reference proteome</keyword>
<dbReference type="PANTHER" id="PTHR23028:SF53">
    <property type="entry name" value="ACYL_TRANSF_3 DOMAIN-CONTAINING PROTEIN"/>
    <property type="match status" value="1"/>
</dbReference>
<dbReference type="Pfam" id="PF01757">
    <property type="entry name" value="Acyl_transf_3"/>
    <property type="match status" value="1"/>
</dbReference>
<dbReference type="PANTHER" id="PTHR23028">
    <property type="entry name" value="ACETYLTRANSFERASE"/>
    <property type="match status" value="1"/>
</dbReference>
<feature type="transmembrane region" description="Helical" evidence="2">
    <location>
        <begin position="286"/>
        <end position="304"/>
    </location>
</feature>
<feature type="transmembrane region" description="Helical" evidence="2">
    <location>
        <begin position="236"/>
        <end position="254"/>
    </location>
</feature>
<feature type="transmembrane region" description="Helical" evidence="2">
    <location>
        <begin position="79"/>
        <end position="101"/>
    </location>
</feature>
<sequence>MRRLDWLDALRGLAAITVVLFHLSPQMIGNEAHLAVMRHIDLGKTAVLLFFLVSGYVIPMSLERHGSLRRFWIGRLLRIYPAYLATIALFALLAAAGLLHWQGSLRAETGAGLLAHVTMMTDLVGVRGVVRVFWTLTYEMVFYLVVTGLFAWRLHRHSAWYAAALALIAWLPLPDDLLGSTPASRRALAGVLVLGLLLTLTLIFAGRAKAAGVVAMAFVLVPAINGHPTVAGTVRSSQQALLLLAVMFAGTVIYRWQHGQIGPAAGSVALAVVAAGLIGAQWTQRAWPANVFAVATISLIAYAFRRRSMPQTLTWLGRISYSLYLQHVIVLFLLPHIIPDVGTQPLPVRVITGLTYLATVLALAWLSYRIVEQPAQRLGRRLAAKIDTRGRPHPQPSTQRAAPGTGRGENTRESV</sequence>
<dbReference type="AlphaFoldDB" id="A0A4R6J702"/>
<dbReference type="EMBL" id="SNWR01000002">
    <property type="protein sequence ID" value="TDO31274.1"/>
    <property type="molecule type" value="Genomic_DNA"/>
</dbReference>
<feature type="transmembrane region" description="Helical" evidence="2">
    <location>
        <begin position="12"/>
        <end position="28"/>
    </location>
</feature>
<accession>A0A4R6J702</accession>
<dbReference type="RefSeq" id="WP_133877410.1">
    <property type="nucleotide sequence ID" value="NZ_BOMD01000045.1"/>
</dbReference>
<keyword evidence="2" id="KW-0472">Membrane</keyword>
<keyword evidence="2" id="KW-1133">Transmembrane helix</keyword>
<feature type="transmembrane region" description="Helical" evidence="2">
    <location>
        <begin position="316"/>
        <end position="338"/>
    </location>
</feature>
<protein>
    <submittedName>
        <fullName evidence="4">Peptidoglycan/LPS O-acetylase OafA/YrhL</fullName>
    </submittedName>
</protein>
<evidence type="ECO:0000256" key="1">
    <source>
        <dbReference type="SAM" id="MobiDB-lite"/>
    </source>
</evidence>
<dbReference type="InterPro" id="IPR050879">
    <property type="entry name" value="Acyltransferase_3"/>
</dbReference>
<feature type="domain" description="Acyltransferase 3" evidence="3">
    <location>
        <begin position="5"/>
        <end position="171"/>
    </location>
</feature>
<feature type="transmembrane region" description="Helical" evidence="2">
    <location>
        <begin position="261"/>
        <end position="280"/>
    </location>
</feature>
<feature type="region of interest" description="Disordered" evidence="1">
    <location>
        <begin position="386"/>
        <end position="415"/>
    </location>
</feature>
<comment type="caution">
    <text evidence="4">The sequence shown here is derived from an EMBL/GenBank/DDBJ whole genome shotgun (WGS) entry which is preliminary data.</text>
</comment>
<evidence type="ECO:0000256" key="2">
    <source>
        <dbReference type="SAM" id="Phobius"/>
    </source>
</evidence>
<evidence type="ECO:0000259" key="3">
    <source>
        <dbReference type="Pfam" id="PF01757"/>
    </source>
</evidence>
<feature type="transmembrane region" description="Helical" evidence="2">
    <location>
        <begin position="132"/>
        <end position="152"/>
    </location>
</feature>
<name>A0A4R6J702_9ACTN</name>
<dbReference type="GO" id="GO:0016747">
    <property type="term" value="F:acyltransferase activity, transferring groups other than amino-acyl groups"/>
    <property type="evidence" value="ECO:0007669"/>
    <property type="project" value="InterPro"/>
</dbReference>
<feature type="transmembrane region" description="Helical" evidence="2">
    <location>
        <begin position="159"/>
        <end position="175"/>
    </location>
</feature>
<gene>
    <name evidence="4" type="ORF">C8E87_6687</name>
</gene>
<feature type="transmembrane region" description="Helical" evidence="2">
    <location>
        <begin position="40"/>
        <end position="58"/>
    </location>
</feature>
<keyword evidence="2" id="KW-0812">Transmembrane</keyword>
<proteinExistence type="predicted"/>